<evidence type="ECO:0000313" key="7">
    <source>
        <dbReference type="Proteomes" id="UP001062901"/>
    </source>
</evidence>
<comment type="catalytic activity">
    <reaction evidence="4">
        <text>UTP + H2O = UMP + diphosphate + H(+)</text>
        <dbReference type="Rhea" id="RHEA:29395"/>
        <dbReference type="ChEBI" id="CHEBI:15377"/>
        <dbReference type="ChEBI" id="CHEBI:15378"/>
        <dbReference type="ChEBI" id="CHEBI:33019"/>
        <dbReference type="ChEBI" id="CHEBI:46398"/>
        <dbReference type="ChEBI" id="CHEBI:57865"/>
        <dbReference type="EC" id="3.6.1.9"/>
    </reaction>
</comment>
<dbReference type="PANTHER" id="PTHR43213">
    <property type="entry name" value="BIFUNCTIONAL DTTP/UTP PYROPHOSPHATASE/METHYLTRANSFERASE PROTEIN-RELATED"/>
    <property type="match status" value="1"/>
</dbReference>
<dbReference type="Gene3D" id="3.90.950.10">
    <property type="match status" value="1"/>
</dbReference>
<evidence type="ECO:0000256" key="1">
    <source>
        <dbReference type="ARBA" id="ARBA00001968"/>
    </source>
</evidence>
<feature type="region of interest" description="Disordered" evidence="5">
    <location>
        <begin position="1"/>
        <end position="27"/>
    </location>
</feature>
<keyword evidence="2 4" id="KW-0378">Hydrolase</keyword>
<comment type="caution">
    <text evidence="4">Lacks conserved residue(s) required for the propagation of feature annotation.</text>
</comment>
<dbReference type="PIRSF" id="PIRSF006305">
    <property type="entry name" value="Maf"/>
    <property type="match status" value="1"/>
</dbReference>
<dbReference type="CDD" id="cd00555">
    <property type="entry name" value="Maf"/>
    <property type="match status" value="1"/>
</dbReference>
<evidence type="ECO:0000256" key="3">
    <source>
        <dbReference type="ARBA" id="ARBA00023080"/>
    </source>
</evidence>
<dbReference type="HAMAP" id="MF_00528">
    <property type="entry name" value="Maf"/>
    <property type="match status" value="1"/>
</dbReference>
<dbReference type="SUPFAM" id="SSF52972">
    <property type="entry name" value="ITPase-like"/>
    <property type="match status" value="1"/>
</dbReference>
<dbReference type="Pfam" id="PF02545">
    <property type="entry name" value="Maf"/>
    <property type="match status" value="1"/>
</dbReference>
<dbReference type="EC" id="3.6.1.9" evidence="4"/>
<feature type="site" description="Important for substrate specificity" evidence="4">
    <location>
        <position position="144"/>
    </location>
</feature>
<feature type="active site" description="Proton acceptor" evidence="4">
    <location>
        <position position="56"/>
    </location>
</feature>
<dbReference type="InterPro" id="IPR029001">
    <property type="entry name" value="ITPase-like_fam"/>
</dbReference>
<evidence type="ECO:0000256" key="2">
    <source>
        <dbReference type="ARBA" id="ARBA00022801"/>
    </source>
</evidence>
<evidence type="ECO:0000256" key="4">
    <source>
        <dbReference type="HAMAP-Rule" id="MF_00528"/>
    </source>
</evidence>
<name>A0ABQ0NWI7_9PROT</name>
<feature type="site" description="Important for substrate specificity" evidence="4">
    <location>
        <position position="57"/>
    </location>
</feature>
<reference evidence="6" key="1">
    <citation type="submission" date="2013-04" db="EMBL/GenBank/DDBJ databases">
        <title>The genome sequencing project of 58 acetic acid bacteria.</title>
        <authorList>
            <person name="Okamoto-Kainuma A."/>
            <person name="Ishikawa M."/>
            <person name="Umino S."/>
            <person name="Koizumi Y."/>
            <person name="Shiwa Y."/>
            <person name="Yoshikawa H."/>
            <person name="Matsutani M."/>
            <person name="Matsushita K."/>
        </authorList>
    </citation>
    <scope>NUCLEOTIDE SEQUENCE</scope>
    <source>
        <strain evidence="6">DSM 15669</strain>
    </source>
</reference>
<feature type="site" description="Important for substrate specificity" evidence="4">
    <location>
        <position position="13"/>
    </location>
</feature>
<accession>A0ABQ0NWI7</accession>
<keyword evidence="7" id="KW-1185">Reference proteome</keyword>
<comment type="subcellular location">
    <subcellularLocation>
        <location evidence="4">Cytoplasm</location>
    </subcellularLocation>
</comment>
<comment type="cofactor">
    <cofactor evidence="1 4">
        <name>a divalent metal cation</name>
        <dbReference type="ChEBI" id="CHEBI:60240"/>
    </cofactor>
</comment>
<dbReference type="EMBL" id="BAQD01000003">
    <property type="protein sequence ID" value="GBQ05108.1"/>
    <property type="molecule type" value="Genomic_DNA"/>
</dbReference>
<dbReference type="InterPro" id="IPR003697">
    <property type="entry name" value="Maf-like"/>
</dbReference>
<evidence type="ECO:0000256" key="5">
    <source>
        <dbReference type="SAM" id="MobiDB-lite"/>
    </source>
</evidence>
<comment type="caution">
    <text evidence="6">The sequence shown here is derived from an EMBL/GenBank/DDBJ whole genome shotgun (WGS) entry which is preliminary data.</text>
</comment>
<keyword evidence="4" id="KW-0963">Cytoplasm</keyword>
<evidence type="ECO:0000313" key="6">
    <source>
        <dbReference type="EMBL" id="GBQ05108.1"/>
    </source>
</evidence>
<comment type="catalytic activity">
    <reaction evidence="4">
        <text>dTTP + H2O = dTMP + diphosphate + H(+)</text>
        <dbReference type="Rhea" id="RHEA:28534"/>
        <dbReference type="ChEBI" id="CHEBI:15377"/>
        <dbReference type="ChEBI" id="CHEBI:15378"/>
        <dbReference type="ChEBI" id="CHEBI:33019"/>
        <dbReference type="ChEBI" id="CHEBI:37568"/>
        <dbReference type="ChEBI" id="CHEBI:63528"/>
        <dbReference type="EC" id="3.6.1.9"/>
    </reaction>
</comment>
<dbReference type="Proteomes" id="UP001062901">
    <property type="component" value="Unassembled WGS sequence"/>
</dbReference>
<comment type="similarity">
    <text evidence="4">Belongs to the Maf family. YhdE subfamily.</text>
</comment>
<dbReference type="PANTHER" id="PTHR43213:SF5">
    <property type="entry name" value="BIFUNCTIONAL DTTP_UTP PYROPHOSPHATASE_METHYLTRANSFERASE PROTEIN-RELATED"/>
    <property type="match status" value="1"/>
</dbReference>
<organism evidence="6 7">
    <name type="scientific">Saccharibacter floricola DSM 15669</name>
    <dbReference type="NCBI Taxonomy" id="1123227"/>
    <lineage>
        <taxon>Bacteria</taxon>
        <taxon>Pseudomonadati</taxon>
        <taxon>Pseudomonadota</taxon>
        <taxon>Alphaproteobacteria</taxon>
        <taxon>Acetobacterales</taxon>
        <taxon>Acetobacteraceae</taxon>
        <taxon>Saccharibacter</taxon>
    </lineage>
</organism>
<proteinExistence type="inferred from homology"/>
<sequence length="186" mass="20050">MLEQIGLPPDEIRPADIDETPQAGELPRPYAARMAREKAEKIARETTKPALILGSDTVIAVGRRILPKALDEDTARHCLSLLSGRRHKVLTSVVCCPSAAWPEGHHNARLVETSVIFNRLTSQQIDALIAQGDWHGKAGGYALQGAAAAYIRQISGSASGVVGLPLFETAQLLRGQPCPAHARWLP</sequence>
<keyword evidence="3 4" id="KW-0546">Nucleotide metabolism</keyword>
<protein>
    <recommendedName>
        <fullName evidence="4">dTTP/UTP pyrophosphatase</fullName>
        <shortName evidence="4">dTTPase/UTPase</shortName>
        <ecNumber evidence="4">3.6.1.9</ecNumber>
    </recommendedName>
    <alternativeName>
        <fullName evidence="4">Nucleoside triphosphate pyrophosphatase</fullName>
    </alternativeName>
    <alternativeName>
        <fullName evidence="4">Nucleotide pyrophosphatase</fullName>
        <shortName evidence="4">Nucleotide PPase</shortName>
    </alternativeName>
</protein>
<comment type="function">
    <text evidence="4">Nucleoside triphosphate pyrophosphatase that hydrolyzes dTTP and UTP. May have a dual role in cell division arrest and in preventing the incorporation of modified nucleotides into cellular nucleic acids.</text>
</comment>
<gene>
    <name evidence="6" type="ORF">AA15669_0306</name>
</gene>